<evidence type="ECO:0000256" key="1">
    <source>
        <dbReference type="SAM" id="MobiDB-lite"/>
    </source>
</evidence>
<dbReference type="Pfam" id="PF00053">
    <property type="entry name" value="EGF_laminin"/>
    <property type="match status" value="1"/>
</dbReference>
<comment type="caution">
    <text evidence="3">The sequence shown here is derived from an EMBL/GenBank/DDBJ whole genome shotgun (WGS) entry which is preliminary data.</text>
</comment>
<feature type="domain" description="Laminin EGF-like" evidence="2">
    <location>
        <begin position="112"/>
        <end position="138"/>
    </location>
</feature>
<protein>
    <recommendedName>
        <fullName evidence="2">Laminin EGF-like domain-containing protein</fullName>
    </recommendedName>
</protein>
<sequence length="166" mass="17930">MLARTRQQASTANSASRAGSGRAELAPMRASPVSSATVTPRLDWPLPNDDSLAHLGKVTTERAECHEGSERVRCDHMRSRLPGLPSDCQPCPLRSGRCACTPAATMDASARQDNVEGERCDKCKPGFFLLDRDNPKGCMECYCSGVSSQCEPASGYKLQEVTLILI</sequence>
<proteinExistence type="predicted"/>
<dbReference type="CDD" id="cd00055">
    <property type="entry name" value="EGF_Lam"/>
    <property type="match status" value="1"/>
</dbReference>
<dbReference type="EMBL" id="QKKF02010886">
    <property type="protein sequence ID" value="RZF44365.1"/>
    <property type="molecule type" value="Genomic_DNA"/>
</dbReference>
<evidence type="ECO:0000313" key="4">
    <source>
        <dbReference type="Proteomes" id="UP000291343"/>
    </source>
</evidence>
<dbReference type="OrthoDB" id="430826at2759"/>
<dbReference type="GO" id="GO:0048731">
    <property type="term" value="P:system development"/>
    <property type="evidence" value="ECO:0007669"/>
    <property type="project" value="UniProtKB-ARBA"/>
</dbReference>
<keyword evidence="4" id="KW-1185">Reference proteome</keyword>
<gene>
    <name evidence="3" type="ORF">LSTR_LSTR015528</name>
</gene>
<dbReference type="Gene3D" id="2.170.300.10">
    <property type="entry name" value="Tie2 ligand-binding domain superfamily"/>
    <property type="match status" value="1"/>
</dbReference>
<dbReference type="STRING" id="195883.A0A482XED5"/>
<evidence type="ECO:0000313" key="3">
    <source>
        <dbReference type="EMBL" id="RZF44365.1"/>
    </source>
</evidence>
<dbReference type="AlphaFoldDB" id="A0A482XED5"/>
<name>A0A482XED5_LAOST</name>
<reference evidence="3 4" key="1">
    <citation type="journal article" date="2017" name="Gigascience">
        <title>Genome sequence of the small brown planthopper, Laodelphax striatellus.</title>
        <authorList>
            <person name="Zhu J."/>
            <person name="Jiang F."/>
            <person name="Wang X."/>
            <person name="Yang P."/>
            <person name="Bao Y."/>
            <person name="Zhao W."/>
            <person name="Wang W."/>
            <person name="Lu H."/>
            <person name="Wang Q."/>
            <person name="Cui N."/>
            <person name="Li J."/>
            <person name="Chen X."/>
            <person name="Luo L."/>
            <person name="Yu J."/>
            <person name="Kang L."/>
            <person name="Cui F."/>
        </authorList>
    </citation>
    <scope>NUCLEOTIDE SEQUENCE [LARGE SCALE GENOMIC DNA]</scope>
    <source>
        <strain evidence="3">Lst14</strain>
    </source>
</reference>
<dbReference type="GO" id="GO:0048513">
    <property type="term" value="P:animal organ development"/>
    <property type="evidence" value="ECO:0007669"/>
    <property type="project" value="UniProtKB-ARBA"/>
</dbReference>
<dbReference type="Proteomes" id="UP000291343">
    <property type="component" value="Unassembled WGS sequence"/>
</dbReference>
<feature type="compositionally biased region" description="Low complexity" evidence="1">
    <location>
        <begin position="9"/>
        <end position="23"/>
    </location>
</feature>
<dbReference type="InterPro" id="IPR002049">
    <property type="entry name" value="LE_dom"/>
</dbReference>
<evidence type="ECO:0000259" key="2">
    <source>
        <dbReference type="Pfam" id="PF00053"/>
    </source>
</evidence>
<dbReference type="InParanoid" id="A0A482XED5"/>
<accession>A0A482XED5</accession>
<feature type="region of interest" description="Disordered" evidence="1">
    <location>
        <begin position="1"/>
        <end position="47"/>
    </location>
</feature>
<organism evidence="3 4">
    <name type="scientific">Laodelphax striatellus</name>
    <name type="common">Small brown planthopper</name>
    <name type="synonym">Delphax striatella</name>
    <dbReference type="NCBI Taxonomy" id="195883"/>
    <lineage>
        <taxon>Eukaryota</taxon>
        <taxon>Metazoa</taxon>
        <taxon>Ecdysozoa</taxon>
        <taxon>Arthropoda</taxon>
        <taxon>Hexapoda</taxon>
        <taxon>Insecta</taxon>
        <taxon>Pterygota</taxon>
        <taxon>Neoptera</taxon>
        <taxon>Paraneoptera</taxon>
        <taxon>Hemiptera</taxon>
        <taxon>Auchenorrhyncha</taxon>
        <taxon>Fulgoroidea</taxon>
        <taxon>Delphacidae</taxon>
        <taxon>Criomorphinae</taxon>
        <taxon>Laodelphax</taxon>
    </lineage>
</organism>